<keyword evidence="9" id="KW-0472">Membrane</keyword>
<dbReference type="InterPro" id="IPR033900">
    <property type="entry name" value="Gram_neg_porin_domain"/>
</dbReference>
<dbReference type="InterPro" id="IPR050298">
    <property type="entry name" value="Gram-neg_bact_OMP"/>
</dbReference>
<keyword evidence="14" id="KW-1185">Reference proteome</keyword>
<keyword evidence="3" id="KW-0813">Transport</keyword>
<dbReference type="PRINTS" id="PR00182">
    <property type="entry name" value="ECOLNEIPORIN"/>
</dbReference>
<comment type="subcellular location">
    <subcellularLocation>
        <location evidence="1">Cell outer membrane</location>
        <topology evidence="1">Multi-pass membrane protein</topology>
    </subcellularLocation>
</comment>
<dbReference type="Proteomes" id="UP001432180">
    <property type="component" value="Chromosome"/>
</dbReference>
<feature type="signal peptide" evidence="11">
    <location>
        <begin position="1"/>
        <end position="22"/>
    </location>
</feature>
<evidence type="ECO:0000256" key="7">
    <source>
        <dbReference type="ARBA" id="ARBA00023065"/>
    </source>
</evidence>
<evidence type="ECO:0000256" key="1">
    <source>
        <dbReference type="ARBA" id="ARBA00004571"/>
    </source>
</evidence>
<reference evidence="13 14" key="1">
    <citation type="journal article" date="2023" name="Microorganisms">
        <title>Thiorhodovibrio frisius and Trv. litoralis spp. nov., Two Novel Members from a Clade of Fastidious Purple Sulfur Bacteria That Exhibit Unique Red-Shifted Light-Harvesting Capabilities.</title>
        <authorList>
            <person name="Methner A."/>
            <person name="Kuzyk S.B."/>
            <person name="Petersen J."/>
            <person name="Bauer S."/>
            <person name="Brinkmann H."/>
            <person name="Sichau K."/>
            <person name="Wanner G."/>
            <person name="Wolf J."/>
            <person name="Neumann-Schaal M."/>
            <person name="Henke P."/>
            <person name="Tank M."/>
            <person name="Sproer C."/>
            <person name="Bunk B."/>
            <person name="Overmann J."/>
        </authorList>
    </citation>
    <scope>NUCLEOTIDE SEQUENCE [LARGE SCALE GENOMIC DNA]</scope>
    <source>
        <strain evidence="13 14">DSM 6702</strain>
    </source>
</reference>
<evidence type="ECO:0000313" key="13">
    <source>
        <dbReference type="EMBL" id="WPL15460.1"/>
    </source>
</evidence>
<dbReference type="EMBL" id="CP121472">
    <property type="protein sequence ID" value="WPL15460.1"/>
    <property type="molecule type" value="Genomic_DNA"/>
</dbReference>
<feature type="chain" id="PRO_5047038739" evidence="11">
    <location>
        <begin position="23"/>
        <end position="446"/>
    </location>
</feature>
<keyword evidence="5" id="KW-0812">Transmembrane</keyword>
<comment type="subunit">
    <text evidence="2">Homotrimer.</text>
</comment>
<feature type="domain" description="Porin" evidence="12">
    <location>
        <begin position="9"/>
        <end position="414"/>
    </location>
</feature>
<dbReference type="InterPro" id="IPR002299">
    <property type="entry name" value="Porin_Neis"/>
</dbReference>
<dbReference type="InterPro" id="IPR001702">
    <property type="entry name" value="Porin_Gram-ve"/>
</dbReference>
<protein>
    <submittedName>
        <fullName evidence="13">Porin</fullName>
    </submittedName>
</protein>
<evidence type="ECO:0000256" key="3">
    <source>
        <dbReference type="ARBA" id="ARBA00022448"/>
    </source>
</evidence>
<dbReference type="Gene3D" id="2.40.160.10">
    <property type="entry name" value="Porin"/>
    <property type="match status" value="1"/>
</dbReference>
<evidence type="ECO:0000256" key="10">
    <source>
        <dbReference type="ARBA" id="ARBA00023237"/>
    </source>
</evidence>
<name>A0ABZ0S7M0_9GAMM</name>
<organism evidence="13 14">
    <name type="scientific">Thiorhodovibrio winogradskyi</name>
    <dbReference type="NCBI Taxonomy" id="77007"/>
    <lineage>
        <taxon>Bacteria</taxon>
        <taxon>Pseudomonadati</taxon>
        <taxon>Pseudomonadota</taxon>
        <taxon>Gammaproteobacteria</taxon>
        <taxon>Chromatiales</taxon>
        <taxon>Chromatiaceae</taxon>
        <taxon>Thiorhodovibrio</taxon>
    </lineage>
</organism>
<keyword evidence="8" id="KW-0626">Porin</keyword>
<sequence>MKKKIIGLAVAAAMAAPAAAMAEAILYGKLHVSIDYADVKNAYQTPVFAPNGNRVRGGTDFSGWGINGKGDYIPGVSRANRVGVKGSEDLGNGLKAIYQVELGVSLADTNDNVTSGSDSISMRNSFVGLAGSFGTVLVGRHDTPMKISTGKLDMFSDTMADYNGTVGFDDVRADNTIAYISPSFSGFQFMGALVAPGGSTALGNNNVNSDELNGAWSLAGIYSNGPFYASVAYETAGNEMFMNSADSEAGVTLAPPATNCTLPTGALGPGSTCSYVSDDFDKWRIGLGLLDWNGFTLTAVYENQDHNPAGQTYSATVRNPGGAFVAVPDGIESQELWQIQAGYAFGNNQVKAMYGQADRDYKLSTANYPGAANTNNRNQISAWDGERTVWAIAFDHNFSKRTKAYILYTNVDDDYEDYVTMTGTPNISNGVTSSWDGFSLGMIHKF</sequence>
<dbReference type="PRINTS" id="PR00184">
    <property type="entry name" value="NEISSPPORIN"/>
</dbReference>
<accession>A0ABZ0S7M0</accession>
<evidence type="ECO:0000313" key="14">
    <source>
        <dbReference type="Proteomes" id="UP001432180"/>
    </source>
</evidence>
<keyword evidence="6 11" id="KW-0732">Signal</keyword>
<evidence type="ECO:0000256" key="4">
    <source>
        <dbReference type="ARBA" id="ARBA00022452"/>
    </source>
</evidence>
<evidence type="ECO:0000256" key="6">
    <source>
        <dbReference type="ARBA" id="ARBA00022729"/>
    </source>
</evidence>
<keyword evidence="7" id="KW-0406">Ion transport</keyword>
<evidence type="ECO:0000256" key="8">
    <source>
        <dbReference type="ARBA" id="ARBA00023114"/>
    </source>
</evidence>
<evidence type="ECO:0000256" key="9">
    <source>
        <dbReference type="ARBA" id="ARBA00023136"/>
    </source>
</evidence>
<dbReference type="PANTHER" id="PTHR34501:SF9">
    <property type="entry name" value="MAJOR OUTER MEMBRANE PROTEIN P.IA"/>
    <property type="match status" value="1"/>
</dbReference>
<dbReference type="RefSeq" id="WP_328986031.1">
    <property type="nucleotide sequence ID" value="NZ_CP121472.1"/>
</dbReference>
<keyword evidence="4" id="KW-1134">Transmembrane beta strand</keyword>
<dbReference type="CDD" id="cd00342">
    <property type="entry name" value="gram_neg_porins"/>
    <property type="match status" value="1"/>
</dbReference>
<dbReference type="SUPFAM" id="SSF56935">
    <property type="entry name" value="Porins"/>
    <property type="match status" value="1"/>
</dbReference>
<evidence type="ECO:0000256" key="11">
    <source>
        <dbReference type="SAM" id="SignalP"/>
    </source>
</evidence>
<dbReference type="PANTHER" id="PTHR34501">
    <property type="entry name" value="PROTEIN YDDL-RELATED"/>
    <property type="match status" value="1"/>
</dbReference>
<evidence type="ECO:0000256" key="5">
    <source>
        <dbReference type="ARBA" id="ARBA00022692"/>
    </source>
</evidence>
<dbReference type="InterPro" id="IPR023614">
    <property type="entry name" value="Porin_dom_sf"/>
</dbReference>
<gene>
    <name evidence="13" type="primary">porB_1</name>
    <name evidence="13" type="ORF">Thiowin_00356</name>
</gene>
<evidence type="ECO:0000259" key="12">
    <source>
        <dbReference type="Pfam" id="PF13609"/>
    </source>
</evidence>
<evidence type="ECO:0000256" key="2">
    <source>
        <dbReference type="ARBA" id="ARBA00011233"/>
    </source>
</evidence>
<keyword evidence="10" id="KW-0998">Cell outer membrane</keyword>
<dbReference type="Pfam" id="PF13609">
    <property type="entry name" value="Porin_4"/>
    <property type="match status" value="1"/>
</dbReference>
<proteinExistence type="predicted"/>